<evidence type="ECO:0000313" key="4">
    <source>
        <dbReference type="Proteomes" id="UP000027138"/>
    </source>
</evidence>
<dbReference type="STRING" id="180498.A0A067K0H4"/>
<feature type="domain" description="Glycosyltransferase N-terminal" evidence="2">
    <location>
        <begin position="10"/>
        <end position="137"/>
    </location>
</feature>
<organism evidence="3 4">
    <name type="scientific">Jatropha curcas</name>
    <name type="common">Barbados nut</name>
    <dbReference type="NCBI Taxonomy" id="180498"/>
    <lineage>
        <taxon>Eukaryota</taxon>
        <taxon>Viridiplantae</taxon>
        <taxon>Streptophyta</taxon>
        <taxon>Embryophyta</taxon>
        <taxon>Tracheophyta</taxon>
        <taxon>Spermatophyta</taxon>
        <taxon>Magnoliopsida</taxon>
        <taxon>eudicotyledons</taxon>
        <taxon>Gunneridae</taxon>
        <taxon>Pentapetalae</taxon>
        <taxon>rosids</taxon>
        <taxon>fabids</taxon>
        <taxon>Malpighiales</taxon>
        <taxon>Euphorbiaceae</taxon>
        <taxon>Crotonoideae</taxon>
        <taxon>Jatropheae</taxon>
        <taxon>Jatropha</taxon>
    </lineage>
</organism>
<dbReference type="Gene3D" id="3.40.50.2000">
    <property type="entry name" value="Glycogen Phosphorylase B"/>
    <property type="match status" value="1"/>
</dbReference>
<dbReference type="EMBL" id="KK914734">
    <property type="protein sequence ID" value="KDP29701.1"/>
    <property type="molecule type" value="Genomic_DNA"/>
</dbReference>
<name>A0A067K0H4_JATCU</name>
<dbReference type="OrthoDB" id="5835829at2759"/>
<proteinExistence type="inferred from homology"/>
<comment type="similarity">
    <text evidence="1">Belongs to the UDP-glycosyltransferase family.</text>
</comment>
<dbReference type="SUPFAM" id="SSF53756">
    <property type="entry name" value="UDP-Glycosyltransferase/glycogen phosphorylase"/>
    <property type="match status" value="1"/>
</dbReference>
<dbReference type="PANTHER" id="PTHR11926:SF1547">
    <property type="entry name" value="GLYCOSYLTRANSFERASE"/>
    <property type="match status" value="1"/>
</dbReference>
<protein>
    <recommendedName>
        <fullName evidence="2">Glycosyltransferase N-terminal domain-containing protein</fullName>
    </recommendedName>
</protein>
<gene>
    <name evidence="3" type="ORF">JCGZ_18636</name>
</gene>
<accession>A0A067K0H4</accession>
<evidence type="ECO:0000313" key="3">
    <source>
        <dbReference type="EMBL" id="KDP29701.1"/>
    </source>
</evidence>
<dbReference type="InterPro" id="IPR058980">
    <property type="entry name" value="Glyco_transf_N"/>
</dbReference>
<dbReference type="GO" id="GO:0080043">
    <property type="term" value="F:quercetin 3-O-glucosyltransferase activity"/>
    <property type="evidence" value="ECO:0007669"/>
    <property type="project" value="TreeGrafter"/>
</dbReference>
<dbReference type="AlphaFoldDB" id="A0A067K0H4"/>
<evidence type="ECO:0000259" key="2">
    <source>
        <dbReference type="Pfam" id="PF26168"/>
    </source>
</evidence>
<dbReference type="Proteomes" id="UP000027138">
    <property type="component" value="Unassembled WGS sequence"/>
</dbReference>
<evidence type="ECO:0000256" key="1">
    <source>
        <dbReference type="ARBA" id="ARBA00009995"/>
    </source>
</evidence>
<dbReference type="Pfam" id="PF26168">
    <property type="entry name" value="Glyco_transf_N"/>
    <property type="match status" value="1"/>
</dbReference>
<reference evidence="3 4" key="1">
    <citation type="journal article" date="2014" name="PLoS ONE">
        <title>Global Analysis of Gene Expression Profiles in Physic Nut (Jatropha curcas L.) Seedlings Exposed to Salt Stress.</title>
        <authorList>
            <person name="Zhang L."/>
            <person name="Zhang C."/>
            <person name="Wu P."/>
            <person name="Chen Y."/>
            <person name="Li M."/>
            <person name="Jiang H."/>
            <person name="Wu G."/>
        </authorList>
    </citation>
    <scope>NUCLEOTIDE SEQUENCE [LARGE SCALE GENOMIC DNA]</scope>
    <source>
        <strain evidence="4">cv. GZQX0401</strain>
        <tissue evidence="3">Young leaves</tissue>
    </source>
</reference>
<dbReference type="GO" id="GO:0080044">
    <property type="term" value="F:quercetin 7-O-glucosyltransferase activity"/>
    <property type="evidence" value="ECO:0007669"/>
    <property type="project" value="TreeGrafter"/>
</dbReference>
<keyword evidence="4" id="KW-1185">Reference proteome</keyword>
<sequence>MGSLSKPHAVLIPFPAQGHINPFMQLAKLLHSRGYHITFVNNEFNQKRLLRSKGPELMQGLPADFRFEAIPDGLPPSNPDATQDIPSLCDSARNYMLGPFRELLAKINSLSSDQVPKVTCIISDAIMSFALLAAEELGVPGVPFWTNSACGFLAYLHLGELVKRGLVPYKSIYFLVYLLSYMCV</sequence>
<dbReference type="PANTHER" id="PTHR11926">
    <property type="entry name" value="GLUCOSYL/GLUCURONOSYL TRANSFERASES"/>
    <property type="match status" value="1"/>
</dbReference>